<evidence type="ECO:0000256" key="4">
    <source>
        <dbReference type="ARBA" id="ARBA00022827"/>
    </source>
</evidence>
<dbReference type="GO" id="GO:0071949">
    <property type="term" value="F:FAD binding"/>
    <property type="evidence" value="ECO:0007669"/>
    <property type="project" value="InterPro"/>
</dbReference>
<evidence type="ECO:0000313" key="8">
    <source>
        <dbReference type="EMBL" id="ANH22785.1"/>
    </source>
</evidence>
<dbReference type="InterPro" id="IPR016166">
    <property type="entry name" value="FAD-bd_PCMH"/>
</dbReference>
<evidence type="ECO:0000256" key="5">
    <source>
        <dbReference type="ARBA" id="ARBA00023002"/>
    </source>
</evidence>
<evidence type="ECO:0000259" key="7">
    <source>
        <dbReference type="PROSITE" id="PS51387"/>
    </source>
</evidence>
<keyword evidence="6" id="KW-0732">Signal</keyword>
<dbReference type="GO" id="GO:0016491">
    <property type="term" value="F:oxidoreductase activity"/>
    <property type="evidence" value="ECO:0007669"/>
    <property type="project" value="UniProtKB-KW"/>
</dbReference>
<feature type="signal peptide" evidence="6">
    <location>
        <begin position="1"/>
        <end position="20"/>
    </location>
</feature>
<dbReference type="Pfam" id="PF01565">
    <property type="entry name" value="FAD_binding_4"/>
    <property type="match status" value="1"/>
</dbReference>
<keyword evidence="4" id="KW-0274">FAD</keyword>
<dbReference type="PANTHER" id="PTHR42973">
    <property type="entry name" value="BINDING OXIDOREDUCTASE, PUTATIVE (AFU_ORTHOLOGUE AFUA_1G17690)-RELATED"/>
    <property type="match status" value="1"/>
</dbReference>
<feature type="non-terminal residue" evidence="8">
    <location>
        <position position="438"/>
    </location>
</feature>
<evidence type="ECO:0000256" key="2">
    <source>
        <dbReference type="ARBA" id="ARBA00005466"/>
    </source>
</evidence>
<dbReference type="InterPro" id="IPR050416">
    <property type="entry name" value="FAD-linked_Oxidoreductase"/>
</dbReference>
<evidence type="ECO:0000256" key="6">
    <source>
        <dbReference type="SAM" id="SignalP"/>
    </source>
</evidence>
<evidence type="ECO:0000256" key="1">
    <source>
        <dbReference type="ARBA" id="ARBA00001974"/>
    </source>
</evidence>
<feature type="chain" id="PRO_5008006421" description="FAD-binding PCMH-type domain-containing protein" evidence="6">
    <location>
        <begin position="21"/>
        <end position="438"/>
    </location>
</feature>
<dbReference type="PROSITE" id="PS51387">
    <property type="entry name" value="FAD_PCMH"/>
    <property type="match status" value="1"/>
</dbReference>
<sequence length="438" mass="47446">MMKILGGVLLLHPALILTAARLPPGFSSEADFLVSLHSKWPRSLDQAAPTLHPASSRYLPGDQRYPYERIWAALNNSAEGRLIRGLPLGRVCYGTNVNNTACAALKREWPTVDPYLDDLVNVMSPYWQDSACNPFYGPSGSCELGNLASYAINISEARHDIAGLRFAKQNNIRLTIKNTGHDYLGRSSGEGSLALWTHNLKEVKFLDYNSSFYTGPAARFGAGIQVHEAYKAAQEKGFRVTGGGCPTVGLAGWLSSGGHGPLTSAYGLGVDNVLEYDVVTSAGSMLTASPTRNPELFRALSGGGGGNYAVVLSVTMRAHPDGPVAGSNFLFTNSKPDSYWTALSAWLENLLVIDAQFPALKTAVTFTNSFFNLDFASLPDDGQGAVLAQALAPFFRKLEELDIPLTAHETRVMPTSTEHYDYFSGFHPWGTNETLSNR</sequence>
<evidence type="ECO:0000256" key="3">
    <source>
        <dbReference type="ARBA" id="ARBA00022630"/>
    </source>
</evidence>
<dbReference type="PANTHER" id="PTHR42973:SF39">
    <property type="entry name" value="FAD-BINDING PCMH-TYPE DOMAIN-CONTAINING PROTEIN"/>
    <property type="match status" value="1"/>
</dbReference>
<dbReference type="SUPFAM" id="SSF56176">
    <property type="entry name" value="FAD-binding/transporter-associated domain-like"/>
    <property type="match status" value="1"/>
</dbReference>
<organism evidence="8">
    <name type="scientific">Hypocrella siamensis</name>
    <dbReference type="NCBI Taxonomy" id="696354"/>
    <lineage>
        <taxon>Eukaryota</taxon>
        <taxon>Fungi</taxon>
        <taxon>Dikarya</taxon>
        <taxon>Ascomycota</taxon>
        <taxon>Pezizomycotina</taxon>
        <taxon>Sordariomycetes</taxon>
        <taxon>Hypocreomycetidae</taxon>
        <taxon>Hypocreales</taxon>
        <taxon>Clavicipitaceae</taxon>
        <taxon>Hypocrella</taxon>
    </lineage>
</organism>
<dbReference type="Gene3D" id="3.30.465.10">
    <property type="match status" value="1"/>
</dbReference>
<dbReference type="InterPro" id="IPR036318">
    <property type="entry name" value="FAD-bd_PCMH-like_sf"/>
</dbReference>
<reference evidence="8" key="1">
    <citation type="journal article" date="2016" name="BMC Genomics">
        <title>Genome sequence and comparative analysis of clavicipitaceous insect-pathogenic fungus Aschersonia badia with Metarhizium spp.</title>
        <authorList>
            <person name="Agrawal Y."/>
            <person name="Narwani T."/>
            <person name="Subramanian S."/>
        </authorList>
    </citation>
    <scope>NUCLEOTIDE SEQUENCE</scope>
    <source>
        <strain evidence="8">MTCC 10142</strain>
    </source>
</reference>
<comment type="cofactor">
    <cofactor evidence="1">
        <name>FAD</name>
        <dbReference type="ChEBI" id="CHEBI:57692"/>
    </cofactor>
</comment>
<keyword evidence="5" id="KW-0560">Oxidoreductase</keyword>
<dbReference type="AlphaFoldDB" id="A0A173G9B0"/>
<feature type="domain" description="FAD-binding PCMH-type" evidence="7">
    <location>
        <begin position="144"/>
        <end position="321"/>
    </location>
</feature>
<accession>A0A173G9B0</accession>
<name>A0A173G9B0_9HYPO</name>
<dbReference type="InterPro" id="IPR006094">
    <property type="entry name" value="Oxid_FAD_bind_N"/>
</dbReference>
<dbReference type="EMBL" id="KU202400">
    <property type="protein sequence ID" value="ANH22785.1"/>
    <property type="molecule type" value="Genomic_DNA"/>
</dbReference>
<keyword evidence="3" id="KW-0285">Flavoprotein</keyword>
<protein>
    <recommendedName>
        <fullName evidence="7">FAD-binding PCMH-type domain-containing protein</fullName>
    </recommendedName>
</protein>
<dbReference type="InterPro" id="IPR016169">
    <property type="entry name" value="FAD-bd_PCMH_sub2"/>
</dbReference>
<proteinExistence type="inferred from homology"/>
<comment type="similarity">
    <text evidence="2">Belongs to the oxygen-dependent FAD-linked oxidoreductase family.</text>
</comment>